<dbReference type="Gene3D" id="2.60.120.330">
    <property type="entry name" value="B-lactam Antibiotic, Isopenicillin N Synthase, Chain"/>
    <property type="match status" value="1"/>
</dbReference>
<evidence type="ECO:0000256" key="1">
    <source>
        <dbReference type="ARBA" id="ARBA00008056"/>
    </source>
</evidence>
<keyword evidence="3 5" id="KW-0560">Oxidoreductase</keyword>
<evidence type="ECO:0000313" key="7">
    <source>
        <dbReference type="EMBL" id="WIA17800.1"/>
    </source>
</evidence>
<evidence type="ECO:0000256" key="3">
    <source>
        <dbReference type="ARBA" id="ARBA00023002"/>
    </source>
</evidence>
<evidence type="ECO:0000256" key="2">
    <source>
        <dbReference type="ARBA" id="ARBA00022723"/>
    </source>
</evidence>
<proteinExistence type="inferred from homology"/>
<evidence type="ECO:0000313" key="8">
    <source>
        <dbReference type="Proteomes" id="UP001244341"/>
    </source>
</evidence>
<dbReference type="EMBL" id="CP126216">
    <property type="protein sequence ID" value="WIA17800.1"/>
    <property type="molecule type" value="Genomic_DNA"/>
</dbReference>
<dbReference type="PANTHER" id="PTHR10209:SF867">
    <property type="entry name" value="2-OXOGLUTARATE (2OG) AND FE(II)-DEPENDENT OXYGENASE SUPERFAMILY PROTEIN"/>
    <property type="match status" value="1"/>
</dbReference>
<dbReference type="PANTHER" id="PTHR10209">
    <property type="entry name" value="OXIDOREDUCTASE, 2OG-FE II OXYGENASE FAMILY PROTEIN"/>
    <property type="match status" value="1"/>
</dbReference>
<accession>A0ABY8U8W3</accession>
<name>A0ABY8U8W3_TETOB</name>
<dbReference type="PRINTS" id="PR00682">
    <property type="entry name" value="IPNSYNTHASE"/>
</dbReference>
<keyword evidence="4 5" id="KW-0408">Iron</keyword>
<evidence type="ECO:0000256" key="4">
    <source>
        <dbReference type="ARBA" id="ARBA00023004"/>
    </source>
</evidence>
<dbReference type="InterPro" id="IPR027443">
    <property type="entry name" value="IPNS-like_sf"/>
</dbReference>
<protein>
    <recommendedName>
        <fullName evidence="6">Fe2OG dioxygenase domain-containing protein</fullName>
    </recommendedName>
</protein>
<gene>
    <name evidence="7" type="ORF">OEZ85_009312</name>
</gene>
<dbReference type="Proteomes" id="UP001244341">
    <property type="component" value="Chromosome 9b"/>
</dbReference>
<dbReference type="Pfam" id="PF03171">
    <property type="entry name" value="2OG-FeII_Oxy"/>
    <property type="match status" value="1"/>
</dbReference>
<keyword evidence="8" id="KW-1185">Reference proteome</keyword>
<dbReference type="InterPro" id="IPR005123">
    <property type="entry name" value="Oxoglu/Fe-dep_dioxygenase_dom"/>
</dbReference>
<dbReference type="InterPro" id="IPR026992">
    <property type="entry name" value="DIOX_N"/>
</dbReference>
<keyword evidence="2 5" id="KW-0479">Metal-binding</keyword>
<organism evidence="7 8">
    <name type="scientific">Tetradesmus obliquus</name>
    <name type="common">Green alga</name>
    <name type="synonym">Acutodesmus obliquus</name>
    <dbReference type="NCBI Taxonomy" id="3088"/>
    <lineage>
        <taxon>Eukaryota</taxon>
        <taxon>Viridiplantae</taxon>
        <taxon>Chlorophyta</taxon>
        <taxon>core chlorophytes</taxon>
        <taxon>Chlorophyceae</taxon>
        <taxon>CS clade</taxon>
        <taxon>Sphaeropleales</taxon>
        <taxon>Scenedesmaceae</taxon>
        <taxon>Tetradesmus</taxon>
    </lineage>
</organism>
<reference evidence="7 8" key="1">
    <citation type="submission" date="2023-05" db="EMBL/GenBank/DDBJ databases">
        <title>A 100% complete, gapless, phased diploid assembly of the Scenedesmus obliquus UTEX 3031 genome.</title>
        <authorList>
            <person name="Biondi T.C."/>
            <person name="Hanschen E.R."/>
            <person name="Kwon T."/>
            <person name="Eng W."/>
            <person name="Kruse C.P.S."/>
            <person name="Koehler S.I."/>
            <person name="Kunde Y."/>
            <person name="Gleasner C.D."/>
            <person name="You Mak K.T."/>
            <person name="Polle J."/>
            <person name="Hovde B.T."/>
            <person name="Starkenburg S.R."/>
        </authorList>
    </citation>
    <scope>NUCLEOTIDE SEQUENCE [LARGE SCALE GENOMIC DNA]</scope>
    <source>
        <strain evidence="7 8">DOE0152z</strain>
    </source>
</reference>
<feature type="domain" description="Fe2OG dioxygenase" evidence="6">
    <location>
        <begin position="170"/>
        <end position="272"/>
    </location>
</feature>
<evidence type="ECO:0000256" key="5">
    <source>
        <dbReference type="RuleBase" id="RU003682"/>
    </source>
</evidence>
<dbReference type="InterPro" id="IPR044861">
    <property type="entry name" value="IPNS-like_FE2OG_OXY"/>
</dbReference>
<dbReference type="PROSITE" id="PS51471">
    <property type="entry name" value="FE2OG_OXY"/>
    <property type="match status" value="1"/>
</dbReference>
<evidence type="ECO:0000259" key="6">
    <source>
        <dbReference type="PROSITE" id="PS51471"/>
    </source>
</evidence>
<comment type="similarity">
    <text evidence="1 5">Belongs to the iron/ascorbate-dependent oxidoreductase family.</text>
</comment>
<dbReference type="Pfam" id="PF14226">
    <property type="entry name" value="DIOX_N"/>
    <property type="match status" value="1"/>
</dbReference>
<dbReference type="SUPFAM" id="SSF51197">
    <property type="entry name" value="Clavaminate synthase-like"/>
    <property type="match status" value="1"/>
</dbReference>
<sequence>MGTALDSSIPLVDLSQDEAAAAQQVYAACSGPGFFYAAHHGIPQELLSELFKQMRAAFALPEQDKMAMLADENNRGYTPYAEETLDPAKQTRGDTKEGFYFGREVPADSEEGQLPLHGPNQWPPEQLLPGFRQTVTAYCDAATGLGMRLLRLLALSLGLPGGYFASYFTHPMVALRPLHYTAEVSSPGEGVFGAGAHSDYGMLTLLATDEVPGLQVHLNGSWQDVQPLPGAFIVNLGDMLERWSNGIFKSTLHRVINTTGQERYSIPFFFEPNFTAKVECLPCCVTEERPAAYPPTTAGEHLLAMYAQTHAGYDVNRKAQGTAATVA</sequence>